<evidence type="ECO:0000313" key="1">
    <source>
        <dbReference type="EMBL" id="ORZ32516.1"/>
    </source>
</evidence>
<accession>A0A1Y2HD61</accession>
<comment type="caution">
    <text evidence="1">The sequence shown here is derived from an EMBL/GenBank/DDBJ whole genome shotgun (WGS) entry which is preliminary data.</text>
</comment>
<proteinExistence type="predicted"/>
<name>A0A1Y2HD61_9FUNG</name>
<protein>
    <submittedName>
        <fullName evidence="1">Uncharacterized protein</fullName>
    </submittedName>
</protein>
<dbReference type="AlphaFoldDB" id="A0A1Y2HD61"/>
<sequence>MATGSLEDGKVAVAHVGHSRICRTRPIDSSFAVFSVLKIQYSNTPGGGGQTTDISLFFESIAHLLPRSTKLAAKTQLNKFTVGCNGARISNVIDWLCKCGIPEAEPIFCEARPGFVTPFIGCSKYLGSDPAGTHHAFSIPRGVDDNTLKELMDGKDDEFHAYHPIACRTVLKMQGEQICQRSGHDFGPRYIAGRHKQLWIKR</sequence>
<keyword evidence="2" id="KW-1185">Reference proteome</keyword>
<evidence type="ECO:0000313" key="2">
    <source>
        <dbReference type="Proteomes" id="UP000193411"/>
    </source>
</evidence>
<dbReference type="EMBL" id="MCFL01000045">
    <property type="protein sequence ID" value="ORZ32516.1"/>
    <property type="molecule type" value="Genomic_DNA"/>
</dbReference>
<gene>
    <name evidence="1" type="ORF">BCR44DRAFT_1463068</name>
</gene>
<dbReference type="Proteomes" id="UP000193411">
    <property type="component" value="Unassembled WGS sequence"/>
</dbReference>
<reference evidence="1 2" key="1">
    <citation type="submission" date="2016-07" db="EMBL/GenBank/DDBJ databases">
        <title>Pervasive Adenine N6-methylation of Active Genes in Fungi.</title>
        <authorList>
            <consortium name="DOE Joint Genome Institute"/>
            <person name="Mondo S.J."/>
            <person name="Dannebaum R.O."/>
            <person name="Kuo R.C."/>
            <person name="Labutti K."/>
            <person name="Haridas S."/>
            <person name="Kuo A."/>
            <person name="Salamov A."/>
            <person name="Ahrendt S.R."/>
            <person name="Lipzen A."/>
            <person name="Sullivan W."/>
            <person name="Andreopoulos W.B."/>
            <person name="Clum A."/>
            <person name="Lindquist E."/>
            <person name="Daum C."/>
            <person name="Ramamoorthy G.K."/>
            <person name="Gryganskyi A."/>
            <person name="Culley D."/>
            <person name="Magnuson J.K."/>
            <person name="James T.Y."/>
            <person name="O'Malley M.A."/>
            <person name="Stajich J.E."/>
            <person name="Spatafora J.W."/>
            <person name="Visel A."/>
            <person name="Grigoriev I.V."/>
        </authorList>
    </citation>
    <scope>NUCLEOTIDE SEQUENCE [LARGE SCALE GENOMIC DNA]</scope>
    <source>
        <strain evidence="1 2">PL171</strain>
    </source>
</reference>
<organism evidence="1 2">
    <name type="scientific">Catenaria anguillulae PL171</name>
    <dbReference type="NCBI Taxonomy" id="765915"/>
    <lineage>
        <taxon>Eukaryota</taxon>
        <taxon>Fungi</taxon>
        <taxon>Fungi incertae sedis</taxon>
        <taxon>Blastocladiomycota</taxon>
        <taxon>Blastocladiomycetes</taxon>
        <taxon>Blastocladiales</taxon>
        <taxon>Catenariaceae</taxon>
        <taxon>Catenaria</taxon>
    </lineage>
</organism>